<evidence type="ECO:0000256" key="2">
    <source>
        <dbReference type="ARBA" id="ARBA00022481"/>
    </source>
</evidence>
<keyword evidence="4" id="KW-0812">Transmembrane</keyword>
<dbReference type="InterPro" id="IPR045584">
    <property type="entry name" value="Pilin-like"/>
</dbReference>
<dbReference type="Proteomes" id="UP000254651">
    <property type="component" value="Unassembled WGS sequence"/>
</dbReference>
<dbReference type="GO" id="GO:0007155">
    <property type="term" value="P:cell adhesion"/>
    <property type="evidence" value="ECO:0007669"/>
    <property type="project" value="InterPro"/>
</dbReference>
<sequence length="204" mass="21995">MIFRTGGKPARPYGFTIIELTVALAIIGVLAAVAIPSYRIYIARAQVSEAMIALAPLRRQIEQGYAETGREFIDLESRNFSSRYIDTVYIQDKNTIVARFNSSAVAPIAGHELVLTAHYPAKVTPGNDQAPALFAAAAPRPTARLQADIGSAQESADTEQPQAAMAVGAEADDATITPNSSIEWVCTSRLDNIYLPSICRTEQP</sequence>
<protein>
    <submittedName>
        <fullName evidence="5">Class I pilin PilE</fullName>
    </submittedName>
</protein>
<keyword evidence="4" id="KW-0472">Membrane</keyword>
<evidence type="ECO:0000313" key="6">
    <source>
        <dbReference type="Proteomes" id="UP000254651"/>
    </source>
</evidence>
<evidence type="ECO:0000256" key="4">
    <source>
        <dbReference type="SAM" id="Phobius"/>
    </source>
</evidence>
<dbReference type="GO" id="GO:0009289">
    <property type="term" value="C:pilus"/>
    <property type="evidence" value="ECO:0007669"/>
    <property type="project" value="InterPro"/>
</dbReference>
<keyword evidence="2" id="KW-0488">Methylation</keyword>
<keyword evidence="3" id="KW-1015">Disulfide bond</keyword>
<organism evidence="5 6">
    <name type="scientific">Bergeriella denitrificans</name>
    <name type="common">Neisseria denitrificans</name>
    <dbReference type="NCBI Taxonomy" id="494"/>
    <lineage>
        <taxon>Bacteria</taxon>
        <taxon>Pseudomonadati</taxon>
        <taxon>Pseudomonadota</taxon>
        <taxon>Betaproteobacteria</taxon>
        <taxon>Neisseriales</taxon>
        <taxon>Neisseriaceae</taxon>
        <taxon>Bergeriella</taxon>
    </lineage>
</organism>
<comment type="similarity">
    <text evidence="1">Belongs to the N-Me-Phe pilin family.</text>
</comment>
<dbReference type="SUPFAM" id="SSF54523">
    <property type="entry name" value="Pili subunits"/>
    <property type="match status" value="1"/>
</dbReference>
<feature type="transmembrane region" description="Helical" evidence="4">
    <location>
        <begin position="12"/>
        <end position="35"/>
    </location>
</feature>
<name>A0A378UHZ9_BERDE</name>
<dbReference type="AlphaFoldDB" id="A0A378UHZ9"/>
<dbReference type="RefSeq" id="WP_066076740.1">
    <property type="nucleotide sequence ID" value="NZ_CP181246.1"/>
</dbReference>
<dbReference type="InterPro" id="IPR012902">
    <property type="entry name" value="N_methyl_site"/>
</dbReference>
<evidence type="ECO:0000256" key="3">
    <source>
        <dbReference type="ARBA" id="ARBA00023157"/>
    </source>
</evidence>
<dbReference type="Gene3D" id="3.30.700.10">
    <property type="entry name" value="Glycoprotein, Type 4 Pilin"/>
    <property type="match status" value="1"/>
</dbReference>
<dbReference type="Pfam" id="PF00114">
    <property type="entry name" value="Pilin"/>
    <property type="match status" value="1"/>
</dbReference>
<keyword evidence="4" id="KW-1133">Transmembrane helix</keyword>
<dbReference type="NCBIfam" id="TIGR02532">
    <property type="entry name" value="IV_pilin_GFxxxE"/>
    <property type="match status" value="1"/>
</dbReference>
<evidence type="ECO:0000313" key="5">
    <source>
        <dbReference type="EMBL" id="STZ77004.1"/>
    </source>
</evidence>
<reference evidence="5 6" key="1">
    <citation type="submission" date="2018-06" db="EMBL/GenBank/DDBJ databases">
        <authorList>
            <consortium name="Pathogen Informatics"/>
            <person name="Doyle S."/>
        </authorList>
    </citation>
    <scope>NUCLEOTIDE SEQUENCE [LARGE SCALE GENOMIC DNA]</scope>
    <source>
        <strain evidence="5 6">NCTC10295</strain>
    </source>
</reference>
<gene>
    <name evidence="5" type="primary">pilE_2</name>
    <name evidence="5" type="ORF">NCTC10295_01803</name>
</gene>
<accession>A0A378UHZ9</accession>
<dbReference type="Pfam" id="PF07963">
    <property type="entry name" value="N_methyl"/>
    <property type="match status" value="1"/>
</dbReference>
<dbReference type="InterPro" id="IPR001082">
    <property type="entry name" value="Pilin"/>
</dbReference>
<evidence type="ECO:0000256" key="1">
    <source>
        <dbReference type="ARBA" id="ARBA00005233"/>
    </source>
</evidence>
<proteinExistence type="inferred from homology"/>
<dbReference type="EMBL" id="UGQS01000002">
    <property type="protein sequence ID" value="STZ77004.1"/>
    <property type="molecule type" value="Genomic_DNA"/>
</dbReference>
<keyword evidence="6" id="KW-1185">Reference proteome</keyword>